<accession>A0A3D9SNB3</accession>
<dbReference type="Pfam" id="PF20703">
    <property type="entry name" value="nSTAND1"/>
    <property type="match status" value="1"/>
</dbReference>
<dbReference type="InterPro" id="IPR000719">
    <property type="entry name" value="Prot_kinase_dom"/>
</dbReference>
<feature type="domain" description="Protein kinase" evidence="1">
    <location>
        <begin position="16"/>
        <end position="267"/>
    </location>
</feature>
<dbReference type="InterPro" id="IPR015943">
    <property type="entry name" value="WD40/YVTN_repeat-like_dom_sf"/>
</dbReference>
<dbReference type="AlphaFoldDB" id="A0A3D9SNB3"/>
<dbReference type="GO" id="GO:0004674">
    <property type="term" value="F:protein serine/threonine kinase activity"/>
    <property type="evidence" value="ECO:0007669"/>
    <property type="project" value="UniProtKB-KW"/>
</dbReference>
<keyword evidence="2" id="KW-0418">Kinase</keyword>
<keyword evidence="2" id="KW-0723">Serine/threonine-protein kinase</keyword>
<gene>
    <name evidence="2" type="ORF">DFJ69_1334</name>
</gene>
<dbReference type="RefSeq" id="WP_116021646.1">
    <property type="nucleotide sequence ID" value="NZ_QTTT01000001.1"/>
</dbReference>
<dbReference type="Pfam" id="PF00069">
    <property type="entry name" value="Pkinase"/>
    <property type="match status" value="1"/>
</dbReference>
<dbReference type="EMBL" id="QTTT01000001">
    <property type="protein sequence ID" value="REE95920.1"/>
    <property type="molecule type" value="Genomic_DNA"/>
</dbReference>
<dbReference type="Gene3D" id="2.130.10.10">
    <property type="entry name" value="YVTN repeat-like/Quinoprotein amine dehydrogenase"/>
    <property type="match status" value="3"/>
</dbReference>
<evidence type="ECO:0000259" key="1">
    <source>
        <dbReference type="PROSITE" id="PS50011"/>
    </source>
</evidence>
<dbReference type="OrthoDB" id="582179at2"/>
<evidence type="ECO:0000313" key="3">
    <source>
        <dbReference type="Proteomes" id="UP000256661"/>
    </source>
</evidence>
<dbReference type="SMART" id="SM00220">
    <property type="entry name" value="S_TKc"/>
    <property type="match status" value="1"/>
</dbReference>
<organism evidence="2 3">
    <name type="scientific">Thermomonospora umbrina</name>
    <dbReference type="NCBI Taxonomy" id="111806"/>
    <lineage>
        <taxon>Bacteria</taxon>
        <taxon>Bacillati</taxon>
        <taxon>Actinomycetota</taxon>
        <taxon>Actinomycetes</taxon>
        <taxon>Streptosporangiales</taxon>
        <taxon>Thermomonosporaceae</taxon>
        <taxon>Thermomonospora</taxon>
    </lineage>
</organism>
<evidence type="ECO:0000313" key="2">
    <source>
        <dbReference type="EMBL" id="REE95920.1"/>
    </source>
</evidence>
<dbReference type="SUPFAM" id="SSF50969">
    <property type="entry name" value="YVTN repeat-like/Quinoprotein amine dehydrogenase"/>
    <property type="match status" value="1"/>
</dbReference>
<dbReference type="SUPFAM" id="SSF82171">
    <property type="entry name" value="DPP6 N-terminal domain-like"/>
    <property type="match status" value="1"/>
</dbReference>
<keyword evidence="3" id="KW-1185">Reference proteome</keyword>
<dbReference type="InterPro" id="IPR049052">
    <property type="entry name" value="nSTAND1"/>
</dbReference>
<dbReference type="Gene3D" id="1.10.510.10">
    <property type="entry name" value="Transferase(Phosphotransferase) domain 1"/>
    <property type="match status" value="1"/>
</dbReference>
<name>A0A3D9SNB3_9ACTN</name>
<dbReference type="InterPro" id="IPR011044">
    <property type="entry name" value="Quino_amine_DH_bsu"/>
</dbReference>
<sequence>MAAPLQSTDPRHLGSYWLAGRLGAGGQGVVYEGYDAAGTRVAVKALHVDAINDVYRDQLSKEVAALGRVASFCTARVIETDLDHVPPYLVSEYVPGPNLQSWVEHHGPYGPDELFRLAIGIATALASIHQAGVVHRDLKPANVLLGPDGPRVIDFGIARTEEMSRSATAMKGTPRWMAPEVFQGRPATAAVDIWAWGTVVLYAATGRPPFDADTLPSIAHQVLNTRPDLGAVPPSLLTLVERALSRDPAGRPTARELLEGLIGNAPLEAGKSAAAALPAAGIAPSLAETAEQAYANLDPEARAAVPRVLLRMVGSTPGSFRAVAFPDLLDSETSEAVLNRVLAGLIGAGILVHDGGRFSLAGPALVRAWPRLRAWAADESPVLEAHHTLADAARRWNDHGRKPGDLLHGTSLDEAITGAVAGRRHLTLNLLERAYLDGSITAARRRGRNRTLLSVALAVLLVLSTGTAGTSVMQSRSLSDKNEAISQQRDEAISSQVADVATGLRRVDPLTARRLAVVAGALAPDSFDTRNALVTLYHQWEEGSYAPPGIQGSWGKTFADQGRLLAYAKDRNVKIVDLDARRVVREFTVPGTPIVRFQPGLSMSDDGKVISVLHQDGTVEIHDVATGRPRPVTFKVPEPYVALNPDGTRVLSIQNKRTLVRDTATAKVVFERPYHFTAAVMTGKSLIGSRGAELEVWDLETRKEIRVEGLRLGKEDIEDLAVSAKGDALAVRQGERTLRVVLLGEGTTVTRTIPTVKRYGSLDFTPDSRYVRVGGTIWDPTSAHDVPVFRYNIEDCYNDAFGPGGRTLRCVDSRDQVNDISLRTIHDTARLGRPAPFVDAAALSGDGSTLVVQTAQTLDVWDPVKRVMRGSLPIPSASSDGNYVLSRDGRLLADIRRDGRIELWDVPAKAKTLTLTTNKRLVTEQPVAFSPDGRTLATLTYDDAPTVLDLWDVRTGTRRATSTGQTATPSELGAGFSIYGDPQILFSPDSRTVVSSVDQGVVDVATGKRLVPPAGLDSARAIDPRGLIAAARERTVEFWDSRSLRPTATAWLGSPPEGAMAFSEDGLVAASDGYGRIRLWDIRRKRALGLHLTGHHVAEKDAGEYYGARAVVFTRDGSHVLSLDDKGRLRTHLIDPAAIRADLCRRLGPLPPADWRTHVPSLPYRKTC</sequence>
<keyword evidence="2" id="KW-0808">Transferase</keyword>
<reference evidence="2 3" key="1">
    <citation type="submission" date="2018-08" db="EMBL/GenBank/DDBJ databases">
        <title>Sequencing the genomes of 1000 actinobacteria strains.</title>
        <authorList>
            <person name="Klenk H.-P."/>
        </authorList>
    </citation>
    <scope>NUCLEOTIDE SEQUENCE [LARGE SCALE GENOMIC DNA]</scope>
    <source>
        <strain evidence="2 3">DSM 43927</strain>
    </source>
</reference>
<dbReference type="InterPro" id="IPR008271">
    <property type="entry name" value="Ser/Thr_kinase_AS"/>
</dbReference>
<dbReference type="Proteomes" id="UP000256661">
    <property type="component" value="Unassembled WGS sequence"/>
</dbReference>
<dbReference type="PANTHER" id="PTHR44329">
    <property type="entry name" value="SERINE/THREONINE-PROTEIN KINASE TNNI3K-RELATED"/>
    <property type="match status" value="1"/>
</dbReference>
<dbReference type="SUPFAM" id="SSF63829">
    <property type="entry name" value="Calcium-dependent phosphotriesterase"/>
    <property type="match status" value="1"/>
</dbReference>
<dbReference type="SUPFAM" id="SSF56112">
    <property type="entry name" value="Protein kinase-like (PK-like)"/>
    <property type="match status" value="1"/>
</dbReference>
<dbReference type="PROSITE" id="PS50011">
    <property type="entry name" value="PROTEIN_KINASE_DOM"/>
    <property type="match status" value="1"/>
</dbReference>
<dbReference type="CDD" id="cd14014">
    <property type="entry name" value="STKc_PknB_like"/>
    <property type="match status" value="1"/>
</dbReference>
<protein>
    <submittedName>
        <fullName evidence="2">Serine/threonine protein kinase</fullName>
    </submittedName>
</protein>
<dbReference type="InterPro" id="IPR011009">
    <property type="entry name" value="Kinase-like_dom_sf"/>
</dbReference>
<dbReference type="InterPro" id="IPR051681">
    <property type="entry name" value="Ser/Thr_Kinases-Pseudokinases"/>
</dbReference>
<comment type="caution">
    <text evidence="2">The sequence shown here is derived from an EMBL/GenBank/DDBJ whole genome shotgun (WGS) entry which is preliminary data.</text>
</comment>
<proteinExistence type="predicted"/>
<dbReference type="GO" id="GO:0005524">
    <property type="term" value="F:ATP binding"/>
    <property type="evidence" value="ECO:0007669"/>
    <property type="project" value="InterPro"/>
</dbReference>
<dbReference type="PROSITE" id="PS00108">
    <property type="entry name" value="PROTEIN_KINASE_ST"/>
    <property type="match status" value="1"/>
</dbReference>